<comment type="caution">
    <text evidence="1">The sequence shown here is derived from an EMBL/GenBank/DDBJ whole genome shotgun (WGS) entry which is preliminary data.</text>
</comment>
<name>A0A3M7T5D2_BRAPC</name>
<accession>A0A3M7T5D2</accession>
<protein>
    <submittedName>
        <fullName evidence="1">Uncharacterized protein</fullName>
    </submittedName>
</protein>
<sequence length="62" mass="6907">MGLSVSEREAFRKAVKNLVTQMTKSDLVAHFTKQGIVPSTIYNAINRIQIGDLFLSAIEKIN</sequence>
<dbReference type="AlphaFoldDB" id="A0A3M7T5D2"/>
<dbReference type="EMBL" id="REGN01000245">
    <property type="protein sequence ID" value="RNA43264.1"/>
    <property type="molecule type" value="Genomic_DNA"/>
</dbReference>
<reference evidence="1 2" key="1">
    <citation type="journal article" date="2018" name="Sci. Rep.">
        <title>Genomic signatures of local adaptation to the degree of environmental predictability in rotifers.</title>
        <authorList>
            <person name="Franch-Gras L."/>
            <person name="Hahn C."/>
            <person name="Garcia-Roger E.M."/>
            <person name="Carmona M.J."/>
            <person name="Serra M."/>
            <person name="Gomez A."/>
        </authorList>
    </citation>
    <scope>NUCLEOTIDE SEQUENCE [LARGE SCALE GENOMIC DNA]</scope>
    <source>
        <strain evidence="1">HYR1</strain>
    </source>
</reference>
<gene>
    <name evidence="1" type="ORF">BpHYR1_022917</name>
</gene>
<keyword evidence="2" id="KW-1185">Reference proteome</keyword>
<proteinExistence type="predicted"/>
<organism evidence="1 2">
    <name type="scientific">Brachionus plicatilis</name>
    <name type="common">Marine rotifer</name>
    <name type="synonym">Brachionus muelleri</name>
    <dbReference type="NCBI Taxonomy" id="10195"/>
    <lineage>
        <taxon>Eukaryota</taxon>
        <taxon>Metazoa</taxon>
        <taxon>Spiralia</taxon>
        <taxon>Gnathifera</taxon>
        <taxon>Rotifera</taxon>
        <taxon>Eurotatoria</taxon>
        <taxon>Monogononta</taxon>
        <taxon>Pseudotrocha</taxon>
        <taxon>Ploima</taxon>
        <taxon>Brachionidae</taxon>
        <taxon>Brachionus</taxon>
    </lineage>
</organism>
<evidence type="ECO:0000313" key="1">
    <source>
        <dbReference type="EMBL" id="RNA43264.1"/>
    </source>
</evidence>
<dbReference type="Proteomes" id="UP000276133">
    <property type="component" value="Unassembled WGS sequence"/>
</dbReference>
<evidence type="ECO:0000313" key="2">
    <source>
        <dbReference type="Proteomes" id="UP000276133"/>
    </source>
</evidence>